<evidence type="ECO:0000259" key="1">
    <source>
        <dbReference type="Pfam" id="PF13847"/>
    </source>
</evidence>
<evidence type="ECO:0000313" key="3">
    <source>
        <dbReference type="EMBL" id="WAQ99296.1"/>
    </source>
</evidence>
<dbReference type="InterPro" id="IPR029063">
    <property type="entry name" value="SAM-dependent_MTases_sf"/>
</dbReference>
<dbReference type="Gene3D" id="1.10.10.10">
    <property type="entry name" value="Winged helix-like DNA-binding domain superfamily/Winged helix DNA-binding domain"/>
    <property type="match status" value="1"/>
</dbReference>
<dbReference type="Pfam" id="PF21320">
    <property type="entry name" value="WHD_Rv2258c"/>
    <property type="match status" value="1"/>
</dbReference>
<dbReference type="Gene3D" id="3.40.50.150">
    <property type="entry name" value="Vaccinia Virus protein VP39"/>
    <property type="match status" value="1"/>
</dbReference>
<dbReference type="SUPFAM" id="SSF46785">
    <property type="entry name" value="Winged helix' DNA-binding domain"/>
    <property type="match status" value="1"/>
</dbReference>
<keyword evidence="4" id="KW-1185">Reference proteome</keyword>
<proteinExistence type="predicted"/>
<dbReference type="PANTHER" id="PTHR45128">
    <property type="entry name" value="METHYLTRANSFERASE TYPE 11"/>
    <property type="match status" value="1"/>
</dbReference>
<organism evidence="3 4">
    <name type="scientific">Mya arenaria</name>
    <name type="common">Soft-shell clam</name>
    <dbReference type="NCBI Taxonomy" id="6604"/>
    <lineage>
        <taxon>Eukaryota</taxon>
        <taxon>Metazoa</taxon>
        <taxon>Spiralia</taxon>
        <taxon>Lophotrochozoa</taxon>
        <taxon>Mollusca</taxon>
        <taxon>Bivalvia</taxon>
        <taxon>Autobranchia</taxon>
        <taxon>Heteroconchia</taxon>
        <taxon>Euheterodonta</taxon>
        <taxon>Imparidentia</taxon>
        <taxon>Neoheterodontei</taxon>
        <taxon>Myida</taxon>
        <taxon>Myoidea</taxon>
        <taxon>Myidae</taxon>
        <taxon>Mya</taxon>
    </lineage>
</organism>
<dbReference type="CDD" id="cd02440">
    <property type="entry name" value="AdoMet_MTases"/>
    <property type="match status" value="1"/>
</dbReference>
<dbReference type="InterPro" id="IPR036388">
    <property type="entry name" value="WH-like_DNA-bd_sf"/>
</dbReference>
<evidence type="ECO:0000313" key="4">
    <source>
        <dbReference type="Proteomes" id="UP001164746"/>
    </source>
</evidence>
<dbReference type="SUPFAM" id="SSF53335">
    <property type="entry name" value="S-adenosyl-L-methionine-dependent methyltransferases"/>
    <property type="match status" value="1"/>
</dbReference>
<dbReference type="PANTHER" id="PTHR45128:SF1">
    <property type="entry name" value="S-ADENOSYLMETHIONINE-DEPENDENT METHYLTRANSFERASE RV2258C"/>
    <property type="match status" value="1"/>
</dbReference>
<feature type="domain" description="Methyltransferase" evidence="1">
    <location>
        <begin position="168"/>
        <end position="277"/>
    </location>
</feature>
<reference evidence="3" key="1">
    <citation type="submission" date="2022-11" db="EMBL/GenBank/DDBJ databases">
        <title>Centuries of genome instability and evolution in soft-shell clam transmissible cancer (bioRxiv).</title>
        <authorList>
            <person name="Hart S.F.M."/>
            <person name="Yonemitsu M.A."/>
            <person name="Giersch R.M."/>
            <person name="Beal B.F."/>
            <person name="Arriagada G."/>
            <person name="Davis B.W."/>
            <person name="Ostrander E.A."/>
            <person name="Goff S.P."/>
            <person name="Metzger M.J."/>
        </authorList>
    </citation>
    <scope>NUCLEOTIDE SEQUENCE</scope>
    <source>
        <strain evidence="3">MELC-2E11</strain>
        <tissue evidence="3">Siphon/mantle</tissue>
    </source>
</reference>
<dbReference type="InterPro" id="IPR025714">
    <property type="entry name" value="Methyltranfer_dom"/>
</dbReference>
<dbReference type="InterPro" id="IPR036390">
    <property type="entry name" value="WH_DNA-bd_sf"/>
</dbReference>
<accession>A0ABY7DQX0</accession>
<evidence type="ECO:0000259" key="2">
    <source>
        <dbReference type="Pfam" id="PF21320"/>
    </source>
</evidence>
<dbReference type="EMBL" id="CP111014">
    <property type="protein sequence ID" value="WAQ99296.1"/>
    <property type="molecule type" value="Genomic_DNA"/>
</dbReference>
<protein>
    <submittedName>
        <fullName evidence="3">Y2258-like protein</fullName>
    </submittedName>
</protein>
<feature type="domain" description="S-adenosylmethionine-dependent methyltransferase Rv2258c-like winged HTH" evidence="2">
    <location>
        <begin position="26"/>
        <end position="96"/>
    </location>
</feature>
<sequence>MTEGDKSGMDSNAFSQYLTGIYQGGCVMLSVAIGHELGLFKAICEEQGPFSLEDIAGKLKFKPRYTKEWLSTMVAAGILHQDRDSRLYTVPEGHKPALLKNTGFGPVIITLSARADRIKKCFQEDGPYESPEWFDWFNGYRSNMGEHTVNSEILPLWKQQAHIIPRLESGIKVLDLGCGPGNYTNIIAQRFSNSTFVGLDYSETAVEMANKDKAERGLSNVTFQVGDAHNLPEDWTEGFDMVFVYDVLHDLPDPYKALKQINRILKPDGCFSLIEIGFHSDPVDNAGDMSAAMYYCCSMFICLASSMTEEPRVGYGACWGREEIQKAVLGAGFKISGDASLVTGN</sequence>
<dbReference type="Pfam" id="PF13847">
    <property type="entry name" value="Methyltransf_31"/>
    <property type="match status" value="1"/>
</dbReference>
<gene>
    <name evidence="3" type="ORF">MAR_023669</name>
</gene>
<dbReference type="InterPro" id="IPR053173">
    <property type="entry name" value="SAM-binding_MTase"/>
</dbReference>
<dbReference type="InterPro" id="IPR048711">
    <property type="entry name" value="WHD_Rv2258c"/>
</dbReference>
<name>A0ABY7DQX0_MYAAR</name>
<dbReference type="Proteomes" id="UP001164746">
    <property type="component" value="Chromosome 3"/>
</dbReference>